<dbReference type="InterPro" id="IPR021340">
    <property type="entry name" value="DUF2957"/>
</dbReference>
<feature type="region of interest" description="Disordered" evidence="1">
    <location>
        <begin position="1"/>
        <end position="23"/>
    </location>
</feature>
<dbReference type="Pfam" id="PF11170">
    <property type="entry name" value="DUF2957"/>
    <property type="match status" value="1"/>
</dbReference>
<sequence length="449" mass="46632">MHQHPLQHRQDRQDRQRTPWRNHHGQRLLRYGAALLGAAMVAACGGGGDGGGSGSGGGGSAASTSSAPAVPVRLCPAALDYTTTFTGGTGSGELVKVQIDTTRKTWQVTFLDSSVPRTTGTVLPTRSDTTGGQNVMTGTLSQETGLPTDKLNQCAFQLNGASLDPNRPARLFVGDGVAGGTIPGARIQFNGVLGAGAVPDTTFPYFQFIGFAQTETDLTKIAGQYNGYGFHEVPSKNFQTVAQDYRMALAADGSFQVCDNKTGGTCSQKGKSFVPQANGSLMSANYKGEIDPPTLGATLGRAYLIVGKLRGQLVPVMIRVGYANGSLTNGMALGADDEIGIGMMAPAIAVTQGTVNGEYVGVDSNFDYRTTALVAADAAMLDPFHPSDASLATALKLDFSQQLAGVVTTTRKDGAAGSPTGKFIFTGGVFGFLESRSAGPYFTIGAFVQ</sequence>
<keyword evidence="3" id="KW-1185">Reference proteome</keyword>
<organism evidence="2 3">
    <name type="scientific">Cupriavidus basilensis</name>
    <dbReference type="NCBI Taxonomy" id="68895"/>
    <lineage>
        <taxon>Bacteria</taxon>
        <taxon>Pseudomonadati</taxon>
        <taxon>Pseudomonadota</taxon>
        <taxon>Betaproteobacteria</taxon>
        <taxon>Burkholderiales</taxon>
        <taxon>Burkholderiaceae</taxon>
        <taxon>Cupriavidus</taxon>
    </lineage>
</organism>
<proteinExistence type="predicted"/>
<name>A0A0C4YI59_9BURK</name>
<dbReference type="EMBL" id="CP010536">
    <property type="protein sequence ID" value="AJG21564.1"/>
    <property type="molecule type" value="Genomic_DNA"/>
</dbReference>
<evidence type="ECO:0000313" key="3">
    <source>
        <dbReference type="Proteomes" id="UP000031843"/>
    </source>
</evidence>
<evidence type="ECO:0000313" key="2">
    <source>
        <dbReference type="EMBL" id="AJG21564.1"/>
    </source>
</evidence>
<feature type="compositionally biased region" description="Basic and acidic residues" evidence="1">
    <location>
        <begin position="8"/>
        <end position="17"/>
    </location>
</feature>
<accession>A0A0C4YI59</accession>
<gene>
    <name evidence="2" type="ORF">RR42_m4217</name>
</gene>
<feature type="region of interest" description="Disordered" evidence="1">
    <location>
        <begin position="119"/>
        <end position="144"/>
    </location>
</feature>
<reference evidence="2 3" key="1">
    <citation type="journal article" date="2015" name="Genome Announc.">
        <title>Complete Genome Sequence of Cupriavidus basilensis 4G11, Isolated from the Oak Ridge Field Research Center Site.</title>
        <authorList>
            <person name="Ray J."/>
            <person name="Waters R.J."/>
            <person name="Skerker J.M."/>
            <person name="Kuehl J.V."/>
            <person name="Price M.N."/>
            <person name="Huang J."/>
            <person name="Chakraborty R."/>
            <person name="Arkin A.P."/>
            <person name="Deutschbauer A."/>
        </authorList>
    </citation>
    <scope>NUCLEOTIDE SEQUENCE [LARGE SCALE GENOMIC DNA]</scope>
    <source>
        <strain evidence="2">4G11</strain>
    </source>
</reference>
<dbReference type="OrthoDB" id="8951775at2"/>
<dbReference type="STRING" id="68895.RR42_m4217"/>
<dbReference type="KEGG" id="cbw:RR42_m4217"/>
<protein>
    <submittedName>
        <fullName evidence="2">Autotransporter adhesin</fullName>
    </submittedName>
</protein>
<evidence type="ECO:0000256" key="1">
    <source>
        <dbReference type="SAM" id="MobiDB-lite"/>
    </source>
</evidence>
<dbReference type="Proteomes" id="UP000031843">
    <property type="component" value="Chromosome main"/>
</dbReference>
<dbReference type="AlphaFoldDB" id="A0A0C4YI59"/>